<keyword evidence="4" id="KW-0281">Fimbrium</keyword>
<feature type="signal peptide" evidence="5">
    <location>
        <begin position="1"/>
        <end position="24"/>
    </location>
</feature>
<feature type="domain" description="Fimbrial-type adhesion" evidence="6">
    <location>
        <begin position="202"/>
        <end position="345"/>
    </location>
</feature>
<evidence type="ECO:0000256" key="3">
    <source>
        <dbReference type="ARBA" id="ARBA00022729"/>
    </source>
</evidence>
<comment type="similarity">
    <text evidence="2">Belongs to the fimbrial protein family.</text>
</comment>
<dbReference type="InterPro" id="IPR050263">
    <property type="entry name" value="Bact_Fimbrial_Adh_Pro"/>
</dbReference>
<dbReference type="PANTHER" id="PTHR33420:SF31">
    <property type="entry name" value="TYPE 1 FIMBRIN D-MANNOSE SPECIFIC ADHESIN"/>
    <property type="match status" value="1"/>
</dbReference>
<keyword evidence="3 5" id="KW-0732">Signal</keyword>
<evidence type="ECO:0000313" key="7">
    <source>
        <dbReference type="EMBL" id="STR42752.1"/>
    </source>
</evidence>
<dbReference type="Proteomes" id="UP000255050">
    <property type="component" value="Unassembled WGS sequence"/>
</dbReference>
<dbReference type="GO" id="GO:0043709">
    <property type="term" value="P:cell adhesion involved in single-species biofilm formation"/>
    <property type="evidence" value="ECO:0007669"/>
    <property type="project" value="TreeGrafter"/>
</dbReference>
<comment type="caution">
    <text evidence="7">The sequence shown here is derived from an EMBL/GenBank/DDBJ whole genome shotgun (WGS) entry which is preliminary data.</text>
</comment>
<dbReference type="GO" id="GO:0009289">
    <property type="term" value="C:pilus"/>
    <property type="evidence" value="ECO:0007669"/>
    <property type="project" value="UniProtKB-SubCell"/>
</dbReference>
<evidence type="ECO:0000256" key="2">
    <source>
        <dbReference type="ARBA" id="ARBA00006671"/>
    </source>
</evidence>
<organism evidence="7 8">
    <name type="scientific">Klebsiella michiganensis</name>
    <dbReference type="NCBI Taxonomy" id="1134687"/>
    <lineage>
        <taxon>Bacteria</taxon>
        <taxon>Pseudomonadati</taxon>
        <taxon>Pseudomonadota</taxon>
        <taxon>Gammaproteobacteria</taxon>
        <taxon>Enterobacterales</taxon>
        <taxon>Enterobacteriaceae</taxon>
        <taxon>Klebsiella/Raoultella group</taxon>
        <taxon>Klebsiella</taxon>
    </lineage>
</organism>
<dbReference type="InterPro" id="IPR008966">
    <property type="entry name" value="Adhesion_dom_sf"/>
</dbReference>
<evidence type="ECO:0000259" key="6">
    <source>
        <dbReference type="Pfam" id="PF00419"/>
    </source>
</evidence>
<evidence type="ECO:0000313" key="8">
    <source>
        <dbReference type="Proteomes" id="UP000255050"/>
    </source>
</evidence>
<dbReference type="RefSeq" id="WP_177950483.1">
    <property type="nucleotide sequence ID" value="NZ_CABGLD010000021.1"/>
</dbReference>
<dbReference type="SUPFAM" id="SSF49401">
    <property type="entry name" value="Bacterial adhesins"/>
    <property type="match status" value="1"/>
</dbReference>
<evidence type="ECO:0000256" key="4">
    <source>
        <dbReference type="ARBA" id="ARBA00023263"/>
    </source>
</evidence>
<dbReference type="PANTHER" id="PTHR33420">
    <property type="entry name" value="FIMBRIAL SUBUNIT ELFA-RELATED"/>
    <property type="match status" value="1"/>
</dbReference>
<dbReference type="AlphaFoldDB" id="A0A7H4M2X6"/>
<proteinExistence type="inferred from homology"/>
<feature type="chain" id="PRO_5028882288" evidence="5">
    <location>
        <begin position="25"/>
        <end position="346"/>
    </location>
</feature>
<name>A0A7H4M2X6_9ENTR</name>
<protein>
    <submittedName>
        <fullName evidence="7">Fimbrial protein BcfD</fullName>
    </submittedName>
</protein>
<dbReference type="InterPro" id="IPR036937">
    <property type="entry name" value="Adhesion_dom_fimbrial_sf"/>
</dbReference>
<sequence length="346" mass="36844">MKRIITLSIALMALIKIISLPAYATTYPSGSCYIPNGQAAANYDFNISDVIPDPTQNVPGEILPAVNSSSSGSFSVECSCQSDSVFYTHQWTTTDLVSSGASGGLNFYKANDYLSVAGEIKNPSDATYYPLPLVDFYKPVGNGMLCNSVTSGFHFGNNVRVTFRVDRKFVGVVSFPHIKLFDLWYTVGSDFVEGSPVATAYIDGQISVPQTCSVNAGQIVTVDFGSFMSGEFKNKGQMPAGYTPKTISVPIKCNGIEANANLTVRFQADASADEPAAIKTSNNDVGVQITDSSGKVIEPNSGLIPFQLDDNLQATVTFHAAPISTTGNTPAEGTFSATAYIRVDFA</sequence>
<dbReference type="InterPro" id="IPR000259">
    <property type="entry name" value="Adhesion_dom_fimbrial"/>
</dbReference>
<dbReference type="EMBL" id="UGJR01000002">
    <property type="protein sequence ID" value="STR42752.1"/>
    <property type="molecule type" value="Genomic_DNA"/>
</dbReference>
<evidence type="ECO:0000256" key="1">
    <source>
        <dbReference type="ARBA" id="ARBA00004561"/>
    </source>
</evidence>
<evidence type="ECO:0000256" key="5">
    <source>
        <dbReference type="SAM" id="SignalP"/>
    </source>
</evidence>
<accession>A0A7H4M2X6</accession>
<dbReference type="Pfam" id="PF00419">
    <property type="entry name" value="Fimbrial"/>
    <property type="match status" value="1"/>
</dbReference>
<comment type="subcellular location">
    <subcellularLocation>
        <location evidence="1">Fimbrium</location>
    </subcellularLocation>
</comment>
<reference evidence="7 8" key="1">
    <citation type="submission" date="2018-06" db="EMBL/GenBank/DDBJ databases">
        <authorList>
            <consortium name="Pathogen Informatics"/>
            <person name="Doyle S."/>
        </authorList>
    </citation>
    <scope>NUCLEOTIDE SEQUENCE [LARGE SCALE GENOMIC DNA]</scope>
    <source>
        <strain evidence="7 8">NCTC11694</strain>
    </source>
</reference>
<gene>
    <name evidence="7" type="ORF">NCTC11694_04002</name>
</gene>
<dbReference type="Gene3D" id="2.60.40.1090">
    <property type="entry name" value="Fimbrial-type adhesion domain"/>
    <property type="match status" value="1"/>
</dbReference>